<dbReference type="EMBL" id="CP003639">
    <property type="protein sequence ID" value="AFM41613.1"/>
    <property type="molecule type" value="Genomic_DNA"/>
</dbReference>
<gene>
    <name evidence="1" type="ordered locus">Desaci_2681</name>
</gene>
<dbReference type="STRING" id="646529.Desaci_2681"/>
<dbReference type="HOGENOM" id="CLU_3250412_0_0_9"/>
<organism evidence="1 2">
    <name type="scientific">Desulfosporosinus acidiphilus (strain DSM 22704 / JCM 16185 / SJ4)</name>
    <dbReference type="NCBI Taxonomy" id="646529"/>
    <lineage>
        <taxon>Bacteria</taxon>
        <taxon>Bacillati</taxon>
        <taxon>Bacillota</taxon>
        <taxon>Clostridia</taxon>
        <taxon>Eubacteriales</taxon>
        <taxon>Desulfitobacteriaceae</taxon>
        <taxon>Desulfosporosinus</taxon>
    </lineage>
</organism>
<dbReference type="RefSeq" id="WP_014827609.1">
    <property type="nucleotide sequence ID" value="NC_018068.1"/>
</dbReference>
<keyword evidence="2" id="KW-1185">Reference proteome</keyword>
<evidence type="ECO:0000313" key="2">
    <source>
        <dbReference type="Proteomes" id="UP000002892"/>
    </source>
</evidence>
<dbReference type="KEGG" id="dai:Desaci_2681"/>
<dbReference type="Proteomes" id="UP000002892">
    <property type="component" value="Chromosome"/>
</dbReference>
<name>I4D739_DESAJ</name>
<reference evidence="1 2" key="1">
    <citation type="journal article" date="2012" name="J. Bacteriol.">
        <title>Complete genome sequences of Desulfosporosinus orientis DSM765T, Desulfosporosinus youngiae DSM17734T, Desulfosporosinus meridiei DSM13257T, and Desulfosporosinus acidiphilus DSM22704T.</title>
        <authorList>
            <person name="Pester M."/>
            <person name="Brambilla E."/>
            <person name="Alazard D."/>
            <person name="Rattei T."/>
            <person name="Weinmaier T."/>
            <person name="Han J."/>
            <person name="Lucas S."/>
            <person name="Lapidus A."/>
            <person name="Cheng J.F."/>
            <person name="Goodwin L."/>
            <person name="Pitluck S."/>
            <person name="Peters L."/>
            <person name="Ovchinnikova G."/>
            <person name="Teshima H."/>
            <person name="Detter J.C."/>
            <person name="Han C.S."/>
            <person name="Tapia R."/>
            <person name="Land M.L."/>
            <person name="Hauser L."/>
            <person name="Kyrpides N.C."/>
            <person name="Ivanova N.N."/>
            <person name="Pagani I."/>
            <person name="Huntmann M."/>
            <person name="Wei C.L."/>
            <person name="Davenport K.W."/>
            <person name="Daligault H."/>
            <person name="Chain P.S."/>
            <person name="Chen A."/>
            <person name="Mavromatis K."/>
            <person name="Markowitz V."/>
            <person name="Szeto E."/>
            <person name="Mikhailova N."/>
            <person name="Pati A."/>
            <person name="Wagner M."/>
            <person name="Woyke T."/>
            <person name="Ollivier B."/>
            <person name="Klenk H.P."/>
            <person name="Spring S."/>
            <person name="Loy A."/>
        </authorList>
    </citation>
    <scope>NUCLEOTIDE SEQUENCE [LARGE SCALE GENOMIC DNA]</scope>
    <source>
        <strain evidence="2">DSM 22704 / JCM 16185 / SJ4</strain>
    </source>
</reference>
<dbReference type="AlphaFoldDB" id="I4D739"/>
<protein>
    <submittedName>
        <fullName evidence="1">Uncharacterized protein</fullName>
    </submittedName>
</protein>
<accession>I4D739</accession>
<evidence type="ECO:0000313" key="1">
    <source>
        <dbReference type="EMBL" id="AFM41613.1"/>
    </source>
</evidence>
<proteinExistence type="predicted"/>
<sequence length="42" mass="4667">MSNVKELFETVKRHNSIEPESHQAVAAKNAALSQGIFEIWVG</sequence>